<dbReference type="Gene3D" id="3.50.50.60">
    <property type="entry name" value="FAD/NAD(P)-binding domain"/>
    <property type="match status" value="3"/>
</dbReference>
<evidence type="ECO:0000256" key="23">
    <source>
        <dbReference type="ARBA" id="ARBA00047855"/>
    </source>
</evidence>
<evidence type="ECO:0000256" key="31">
    <source>
        <dbReference type="ARBA" id="ARBA00049443"/>
    </source>
</evidence>
<dbReference type="GO" id="GO:0050661">
    <property type="term" value="F:NADP binding"/>
    <property type="evidence" value="ECO:0007669"/>
    <property type="project" value="InterPro"/>
</dbReference>
<comment type="catalytic activity">
    <reaction evidence="28">
        <text>octan-3-one + NADPH + O2 + H(+) = ethyl hexanoate + NADP(+) + H2O</text>
        <dbReference type="Rhea" id="RHEA:54856"/>
        <dbReference type="ChEBI" id="CHEBI:15377"/>
        <dbReference type="ChEBI" id="CHEBI:15378"/>
        <dbReference type="ChEBI" id="CHEBI:15379"/>
        <dbReference type="ChEBI" id="CHEBI:57783"/>
        <dbReference type="ChEBI" id="CHEBI:58349"/>
        <dbReference type="ChEBI" id="CHEBI:80946"/>
        <dbReference type="ChEBI" id="CHEBI:86055"/>
    </reaction>
    <physiologicalReaction direction="left-to-right" evidence="28">
        <dbReference type="Rhea" id="RHEA:54857"/>
    </physiologicalReaction>
</comment>
<accession>A0A9P1IR55</accession>
<comment type="function">
    <text evidence="18">Acts as a Baeyer-Villiger monooxygenase on a broad range of substrates. Catalyzes the insertion of an oxygen atom into a carbon-carbon bond adjacent to a carbonyl, which converts ketones to esters. Active on diverse carbonyl compounds, whereas soft nucleophiles are mostly non- or poorly reactive. In contrast with other forms of FMO it is non- or poorly active on 'classical' substrates such as drugs, pesticides, and dietary components containing soft nucleophilic heteroatoms. Able to oxidize drug molecules bearing a carbonyl group on an aliphatic chain, such as nabumetone and pentoxifylline. Also, in the absence of substrates, shows slow but yet significant NADPH oxidase activity. Acts as a positive modulator of cholesterol biosynthesis as well as glucose homeostasis, promoting metabolic aging via pleiotropic effects.</text>
</comment>
<comment type="catalytic activity">
    <reaction evidence="29">
        <text>(2E)-geranial + NADPH + O2 + H(+) = (1E)-2,6-dimethylhepta-1,5-dien-1-yl formate + NADP(+) + H2O</text>
        <dbReference type="Rhea" id="RHEA:54860"/>
        <dbReference type="ChEBI" id="CHEBI:15377"/>
        <dbReference type="ChEBI" id="CHEBI:15378"/>
        <dbReference type="ChEBI" id="CHEBI:15379"/>
        <dbReference type="ChEBI" id="CHEBI:16980"/>
        <dbReference type="ChEBI" id="CHEBI:57783"/>
        <dbReference type="ChEBI" id="CHEBI:58349"/>
        <dbReference type="ChEBI" id="CHEBI:138375"/>
    </reaction>
    <physiologicalReaction direction="left-to-right" evidence="29">
        <dbReference type="Rhea" id="RHEA:54861"/>
    </physiologicalReaction>
</comment>
<comment type="catalytic activity">
    <reaction evidence="26">
        <text>hypotaurine + NADPH + O2 + H(+) = taurine + NADP(+) + H2O</text>
        <dbReference type="Rhea" id="RHEA:69819"/>
        <dbReference type="ChEBI" id="CHEBI:15377"/>
        <dbReference type="ChEBI" id="CHEBI:15378"/>
        <dbReference type="ChEBI" id="CHEBI:15379"/>
        <dbReference type="ChEBI" id="CHEBI:57783"/>
        <dbReference type="ChEBI" id="CHEBI:57853"/>
        <dbReference type="ChEBI" id="CHEBI:58349"/>
        <dbReference type="ChEBI" id="CHEBI:507393"/>
        <dbReference type="EC" id="1.14.13.8"/>
    </reaction>
    <physiologicalReaction direction="left-to-right" evidence="26">
        <dbReference type="Rhea" id="RHEA:69820"/>
    </physiologicalReaction>
</comment>
<evidence type="ECO:0000313" key="34">
    <source>
        <dbReference type="EMBL" id="CAI5448657.1"/>
    </source>
</evidence>
<comment type="subcellular location">
    <subcellularLocation>
        <location evidence="2">Endoplasmic reticulum membrane</location>
        <topology evidence="2">Single-pass membrane protein</topology>
    </subcellularLocation>
    <subcellularLocation>
        <location evidence="3">Microsome membrane</location>
    </subcellularLocation>
</comment>
<keyword evidence="7 33" id="KW-0285">Flavoprotein</keyword>
<proteinExistence type="inferred from homology"/>
<evidence type="ECO:0000256" key="19">
    <source>
        <dbReference type="ARBA" id="ARBA00045957"/>
    </source>
</evidence>
<evidence type="ECO:0000256" key="27">
    <source>
        <dbReference type="ARBA" id="ARBA00048088"/>
    </source>
</evidence>
<protein>
    <recommendedName>
        <fullName evidence="33">Flavin-containing monooxygenase</fullName>
        <ecNumber evidence="33">1.-.-.-</ecNumber>
    </recommendedName>
</protein>
<comment type="catalytic activity">
    <reaction evidence="27">
        <text>trimethylamine + NADPH + O2 = trimethylamine N-oxide + NADP(+) + H2O</text>
        <dbReference type="Rhea" id="RHEA:31979"/>
        <dbReference type="ChEBI" id="CHEBI:15377"/>
        <dbReference type="ChEBI" id="CHEBI:15379"/>
        <dbReference type="ChEBI" id="CHEBI:15724"/>
        <dbReference type="ChEBI" id="CHEBI:57783"/>
        <dbReference type="ChEBI" id="CHEBI:58349"/>
        <dbReference type="ChEBI" id="CHEBI:58389"/>
        <dbReference type="EC" id="1.14.13.148"/>
    </reaction>
    <physiologicalReaction direction="left-to-right" evidence="27">
        <dbReference type="Rhea" id="RHEA:31980"/>
    </physiologicalReaction>
</comment>
<evidence type="ECO:0000256" key="30">
    <source>
        <dbReference type="ARBA" id="ARBA00048990"/>
    </source>
</evidence>
<dbReference type="InterPro" id="IPR002257">
    <property type="entry name" value="Flavin_mOase_5"/>
</dbReference>
<comment type="caution">
    <text evidence="34">The sequence shown here is derived from an EMBL/GenBank/DDBJ whole genome shotgun (WGS) entry which is preliminary data.</text>
</comment>
<evidence type="ECO:0000256" key="2">
    <source>
        <dbReference type="ARBA" id="ARBA00004389"/>
    </source>
</evidence>
<evidence type="ECO:0000256" key="24">
    <source>
        <dbReference type="ARBA" id="ARBA00047864"/>
    </source>
</evidence>
<evidence type="ECO:0000256" key="10">
    <source>
        <dbReference type="ARBA" id="ARBA00022827"/>
    </source>
</evidence>
<keyword evidence="9" id="KW-0256">Endoplasmic reticulum</keyword>
<dbReference type="SUPFAM" id="SSF51905">
    <property type="entry name" value="FAD/NAD(P)-binding domain"/>
    <property type="match status" value="2"/>
</dbReference>
<dbReference type="FunFam" id="3.50.50.60:FF:000159">
    <property type="entry name" value="Dimethylaniline monooxygenase [N-oxide-forming]"/>
    <property type="match status" value="1"/>
</dbReference>
<evidence type="ECO:0000256" key="1">
    <source>
        <dbReference type="ARBA" id="ARBA00001974"/>
    </source>
</evidence>
<dbReference type="PRINTS" id="PR00370">
    <property type="entry name" value="FMOXYGENASE"/>
</dbReference>
<keyword evidence="15 33" id="KW-0503">Monooxygenase</keyword>
<evidence type="ECO:0000256" key="28">
    <source>
        <dbReference type="ARBA" id="ARBA00048459"/>
    </source>
</evidence>
<keyword evidence="12" id="KW-0521">NADP</keyword>
<evidence type="ECO:0000256" key="26">
    <source>
        <dbReference type="ARBA" id="ARBA00048041"/>
    </source>
</evidence>
<dbReference type="InterPro" id="IPR036188">
    <property type="entry name" value="FAD/NAD-bd_sf"/>
</dbReference>
<comment type="catalytic activity">
    <reaction evidence="23">
        <text>sulcatone + NADPH + O2 + H(+) = 4-methylpent-3-en-1-yl acetate + NADP(+) + H2O</text>
        <dbReference type="Rhea" id="RHEA:54864"/>
        <dbReference type="ChEBI" id="CHEBI:15377"/>
        <dbReference type="ChEBI" id="CHEBI:15378"/>
        <dbReference type="ChEBI" id="CHEBI:15379"/>
        <dbReference type="ChEBI" id="CHEBI:16310"/>
        <dbReference type="ChEBI" id="CHEBI:57783"/>
        <dbReference type="ChEBI" id="CHEBI:58349"/>
        <dbReference type="ChEBI" id="CHEBI:138373"/>
    </reaction>
    <physiologicalReaction direction="left-to-right" evidence="23">
        <dbReference type="Rhea" id="RHEA:54865"/>
    </physiologicalReaction>
</comment>
<comment type="function">
    <text evidence="19">Broad spectrum monooxygenase that catalyzes the oxygenation of a wide variety of nitrogen- and sulfur-containing compounds including xenobiotics. Catalyzes the S-oxygenation of hypotaurine to produce taurine, an organic osmolyte involved in cell volume regulation as well as a variety of cytoprotective and developmental processes. In vitro, catalyzes the N-oxygenation of trimethylamine (TMA) to produce trimethylamine N-oxide (TMAO) and could therefore participate to the detoxification of this compound that is generated by the action of gut microbiota from dietary precursors such as choline, choline containing compounds, betaine or L-carnitine.</text>
</comment>
<evidence type="ECO:0000256" key="15">
    <source>
        <dbReference type="ARBA" id="ARBA00023033"/>
    </source>
</evidence>
<evidence type="ECO:0000256" key="16">
    <source>
        <dbReference type="ARBA" id="ARBA00023098"/>
    </source>
</evidence>
<evidence type="ECO:0000313" key="35">
    <source>
        <dbReference type="Proteomes" id="UP001152747"/>
    </source>
</evidence>
<dbReference type="GO" id="GO:0016174">
    <property type="term" value="F:NAD(P)H oxidase H2O2-forming activity"/>
    <property type="evidence" value="ECO:0007669"/>
    <property type="project" value="UniProtKB-EC"/>
</dbReference>
<dbReference type="GO" id="GO:0006629">
    <property type="term" value="P:lipid metabolic process"/>
    <property type="evidence" value="ECO:0007669"/>
    <property type="project" value="UniProtKB-KW"/>
</dbReference>
<evidence type="ECO:0000256" key="25">
    <source>
        <dbReference type="ARBA" id="ARBA00047977"/>
    </source>
</evidence>
<keyword evidence="11" id="KW-0492">Microsome</keyword>
<dbReference type="GO" id="GO:0034899">
    <property type="term" value="F:trimethylamine monooxygenase activity"/>
    <property type="evidence" value="ECO:0007669"/>
    <property type="project" value="UniProtKB-EC"/>
</dbReference>
<name>A0A9P1IR55_9PELO</name>
<evidence type="ECO:0000256" key="18">
    <source>
        <dbReference type="ARBA" id="ARBA00045722"/>
    </source>
</evidence>
<dbReference type="SUPFAM" id="SSF52047">
    <property type="entry name" value="RNI-like"/>
    <property type="match status" value="1"/>
</dbReference>
<keyword evidence="8" id="KW-0812">Transmembrane</keyword>
<evidence type="ECO:0000256" key="22">
    <source>
        <dbReference type="ARBA" id="ARBA00047574"/>
    </source>
</evidence>
<evidence type="ECO:0000256" key="6">
    <source>
        <dbReference type="ARBA" id="ARBA00022553"/>
    </source>
</evidence>
<evidence type="ECO:0000256" key="13">
    <source>
        <dbReference type="ARBA" id="ARBA00022989"/>
    </source>
</evidence>
<sequence>MPATAEKRKLLVVGAGASGLPSLRHALSYENVDVTCFEGTGDVGGLWKYKPEETDLSSVMKSTVINTSKEMTAYSDFPPESRMANFMHNTEMYRYLCNYADHHQLHKYIKFHHKVNSIVRNSDYEKTGKWKVNYTDDKGATHEDVFDGILLCSGHHTTPNWPAKFTDQDKFEGRIIHSHSYKDHRGYEDKVVVVVGIGNSGGDVAVELSRIAKQVYLVTRRGTWIFNRIFDYGVPVDLVLNRKFLFNLRAMVPQWIGDSVIEHKLNYRFDHKAYGLKPEHRVFGAHPTVNDELPNRIACGTVRIKPNISKFTQNGILFEDGSKIEHVDEVVMSTGFSFEFNLVENGELIKVKDNQVDLYKYMLPVELADHNTLAVIGLVQPFGSIMPLSEMQARVFLEEFSGKKVVPTKTQMQNDIKNKRDAMAKRYVSSRRHTIQVDYVDYIEELAELIGCNVNIWELVKTDPYLAYKVLFGPMVPYIFRLNGPKKWAHARQAILDVDERVLQATCDKAFDLDNLRRTCQIIGEFIEDNRNFLQSRKLLHLDLDDRRIRAWHDVSWCDRIPRQSFDYLSKFFKNVEALVLTVNKLDEETSEFLIRHARKNNFRFEQLRLFHSFTASHETIARLLQFAHCRTVNFEAVQSNLKAEHLSFPGYKNLRSICFEMDDSLEPEDFQRIFELENCVNFIFHGCDNIDQTFVQTIFEKFSKSLKRIEAIRITANKNINFDTILANNPNLSMVQNAVWKLENPSYEKAIITVRRNAFHFFMAFEVNDKRIEDILYKIPIIE</sequence>
<evidence type="ECO:0000256" key="33">
    <source>
        <dbReference type="RuleBase" id="RU361177"/>
    </source>
</evidence>
<dbReference type="InterPro" id="IPR050346">
    <property type="entry name" value="FMO-like"/>
</dbReference>
<keyword evidence="16" id="KW-0443">Lipid metabolism</keyword>
<gene>
    <name evidence="34" type="ORF">CAMP_LOCUS11294</name>
</gene>
<evidence type="ECO:0000256" key="12">
    <source>
        <dbReference type="ARBA" id="ARBA00022857"/>
    </source>
</evidence>
<comment type="catalytic activity">
    <reaction evidence="30">
        <text>heptan-4-one + NADPH + O2 + H(+) = propyl butanoate + NADP(+) + H2O</text>
        <dbReference type="Rhea" id="RHEA:54852"/>
        <dbReference type="ChEBI" id="CHEBI:15377"/>
        <dbReference type="ChEBI" id="CHEBI:15378"/>
        <dbReference type="ChEBI" id="CHEBI:15379"/>
        <dbReference type="ChEBI" id="CHEBI:57783"/>
        <dbReference type="ChEBI" id="CHEBI:58349"/>
        <dbReference type="ChEBI" id="CHEBI:89484"/>
        <dbReference type="ChEBI" id="CHEBI:89719"/>
    </reaction>
    <physiologicalReaction direction="left-to-right" evidence="30">
        <dbReference type="Rhea" id="RHEA:54853"/>
    </physiologicalReaction>
</comment>
<dbReference type="GO" id="GO:0004499">
    <property type="term" value="F:N,N-dimethylaniline monooxygenase activity"/>
    <property type="evidence" value="ECO:0007669"/>
    <property type="project" value="InterPro"/>
</dbReference>
<comment type="catalytic activity">
    <reaction evidence="25">
        <text>hexan-3-one + NADPH + O2 + H(+) = ethyl butanoate + NADP(+) + H2O</text>
        <dbReference type="Rhea" id="RHEA:54844"/>
        <dbReference type="ChEBI" id="CHEBI:15377"/>
        <dbReference type="ChEBI" id="CHEBI:15378"/>
        <dbReference type="ChEBI" id="CHEBI:15379"/>
        <dbReference type="ChEBI" id="CHEBI:57783"/>
        <dbReference type="ChEBI" id="CHEBI:58349"/>
        <dbReference type="ChEBI" id="CHEBI:88764"/>
        <dbReference type="ChEBI" id="CHEBI:89891"/>
    </reaction>
    <physiologicalReaction direction="left-to-right" evidence="25">
        <dbReference type="Rhea" id="RHEA:54845"/>
    </physiologicalReaction>
</comment>
<comment type="catalytic activity">
    <reaction evidence="22">
        <text>heptan-2-one + NADPH + O2 + H(+) = pentyl acetate + NADP(+) + H2O</text>
        <dbReference type="Rhea" id="RHEA:54836"/>
        <dbReference type="ChEBI" id="CHEBI:5672"/>
        <dbReference type="ChEBI" id="CHEBI:15377"/>
        <dbReference type="ChEBI" id="CHEBI:15378"/>
        <dbReference type="ChEBI" id="CHEBI:15379"/>
        <dbReference type="ChEBI" id="CHEBI:57783"/>
        <dbReference type="ChEBI" id="CHEBI:58349"/>
        <dbReference type="ChEBI" id="CHEBI:87362"/>
    </reaction>
    <physiologicalReaction direction="left-to-right" evidence="22">
        <dbReference type="Rhea" id="RHEA:54837"/>
    </physiologicalReaction>
</comment>
<evidence type="ECO:0000256" key="29">
    <source>
        <dbReference type="ARBA" id="ARBA00048989"/>
    </source>
</evidence>
<dbReference type="InterPro" id="IPR020946">
    <property type="entry name" value="Flavin_mOase-like"/>
</dbReference>
<dbReference type="GO" id="GO:0050660">
    <property type="term" value="F:flavin adenine dinucleotide binding"/>
    <property type="evidence" value="ECO:0007669"/>
    <property type="project" value="InterPro"/>
</dbReference>
<evidence type="ECO:0000256" key="9">
    <source>
        <dbReference type="ARBA" id="ARBA00022824"/>
    </source>
</evidence>
<evidence type="ECO:0000256" key="17">
    <source>
        <dbReference type="ARBA" id="ARBA00023136"/>
    </source>
</evidence>
<comment type="catalytic activity">
    <reaction evidence="32">
        <text>octan-3-one + NADPH + O2 + H(+) = pentyl propanoate + NADP(+) + H2O</text>
        <dbReference type="Rhea" id="RHEA:54840"/>
        <dbReference type="ChEBI" id="CHEBI:15377"/>
        <dbReference type="ChEBI" id="CHEBI:15378"/>
        <dbReference type="ChEBI" id="CHEBI:15379"/>
        <dbReference type="ChEBI" id="CHEBI:57783"/>
        <dbReference type="ChEBI" id="CHEBI:58349"/>
        <dbReference type="ChEBI" id="CHEBI:80946"/>
        <dbReference type="ChEBI" id="CHEBI:87373"/>
    </reaction>
    <physiologicalReaction direction="left-to-right" evidence="32">
        <dbReference type="Rhea" id="RHEA:54841"/>
    </physiologicalReaction>
</comment>
<comment type="similarity">
    <text evidence="4 33">Belongs to the FMO family.</text>
</comment>
<dbReference type="PRINTS" id="PR01125">
    <property type="entry name" value="FMOXYGENASE5"/>
</dbReference>
<dbReference type="Pfam" id="PF00743">
    <property type="entry name" value="FMO-like"/>
    <property type="match status" value="1"/>
</dbReference>
<keyword evidence="14 33" id="KW-0560">Oxidoreductase</keyword>
<dbReference type="EC" id="1.-.-.-" evidence="33"/>
<keyword evidence="10 33" id="KW-0274">FAD</keyword>
<dbReference type="EMBL" id="CANHGI010000004">
    <property type="protein sequence ID" value="CAI5448657.1"/>
    <property type="molecule type" value="Genomic_DNA"/>
</dbReference>
<dbReference type="PANTHER" id="PTHR23023">
    <property type="entry name" value="DIMETHYLANILINE MONOOXYGENASE"/>
    <property type="match status" value="1"/>
</dbReference>
<evidence type="ECO:0000256" key="14">
    <source>
        <dbReference type="ARBA" id="ARBA00023002"/>
    </source>
</evidence>
<evidence type="ECO:0000256" key="11">
    <source>
        <dbReference type="ARBA" id="ARBA00022848"/>
    </source>
</evidence>
<evidence type="ECO:0000256" key="5">
    <source>
        <dbReference type="ARBA" id="ARBA00022481"/>
    </source>
</evidence>
<keyword evidence="35" id="KW-1185">Reference proteome</keyword>
<keyword evidence="13" id="KW-1133">Transmembrane helix</keyword>
<dbReference type="AlphaFoldDB" id="A0A9P1IR55"/>
<evidence type="ECO:0000256" key="8">
    <source>
        <dbReference type="ARBA" id="ARBA00022692"/>
    </source>
</evidence>
<reference evidence="34" key="1">
    <citation type="submission" date="2022-11" db="EMBL/GenBank/DDBJ databases">
        <authorList>
            <person name="Kikuchi T."/>
        </authorList>
    </citation>
    <scope>NUCLEOTIDE SEQUENCE</scope>
    <source>
        <strain evidence="34">PS1010</strain>
    </source>
</reference>
<evidence type="ECO:0000256" key="4">
    <source>
        <dbReference type="ARBA" id="ARBA00009183"/>
    </source>
</evidence>
<dbReference type="Proteomes" id="UP001152747">
    <property type="component" value="Unassembled WGS sequence"/>
</dbReference>
<comment type="catalytic activity">
    <reaction evidence="24">
        <text>NADPH + O2 + H(+) = H2O2 + NADP(+)</text>
        <dbReference type="Rhea" id="RHEA:11260"/>
        <dbReference type="ChEBI" id="CHEBI:15378"/>
        <dbReference type="ChEBI" id="CHEBI:15379"/>
        <dbReference type="ChEBI" id="CHEBI:16240"/>
        <dbReference type="ChEBI" id="CHEBI:57783"/>
        <dbReference type="ChEBI" id="CHEBI:58349"/>
        <dbReference type="EC" id="1.6.3.1"/>
    </reaction>
    <physiologicalReaction direction="left-to-right" evidence="24">
        <dbReference type="Rhea" id="RHEA:11261"/>
    </physiologicalReaction>
</comment>
<evidence type="ECO:0000256" key="32">
    <source>
        <dbReference type="ARBA" id="ARBA00049475"/>
    </source>
</evidence>
<comment type="cofactor">
    <cofactor evidence="1 33">
        <name>FAD</name>
        <dbReference type="ChEBI" id="CHEBI:57692"/>
    </cofactor>
</comment>
<keyword evidence="17" id="KW-0472">Membrane</keyword>
<dbReference type="GO" id="GO:0005789">
    <property type="term" value="C:endoplasmic reticulum membrane"/>
    <property type="evidence" value="ECO:0007669"/>
    <property type="project" value="UniProtKB-SubCell"/>
</dbReference>
<keyword evidence="5" id="KW-0488">Methylation</keyword>
<evidence type="ECO:0000256" key="21">
    <source>
        <dbReference type="ARBA" id="ARBA00047426"/>
    </source>
</evidence>
<comment type="catalytic activity">
    <reaction evidence="20">
        <text>hypotaurine + NADH + O2 + H(+) = taurine + NAD(+) + H2O</text>
        <dbReference type="Rhea" id="RHEA:74111"/>
        <dbReference type="ChEBI" id="CHEBI:15377"/>
        <dbReference type="ChEBI" id="CHEBI:15378"/>
        <dbReference type="ChEBI" id="CHEBI:15379"/>
        <dbReference type="ChEBI" id="CHEBI:57540"/>
        <dbReference type="ChEBI" id="CHEBI:57853"/>
        <dbReference type="ChEBI" id="CHEBI:57945"/>
        <dbReference type="ChEBI" id="CHEBI:507393"/>
        <dbReference type="EC" id="1.14.13.8"/>
    </reaction>
    <physiologicalReaction direction="left-to-right" evidence="20">
        <dbReference type="Rhea" id="RHEA:74112"/>
    </physiologicalReaction>
</comment>
<comment type="catalytic activity">
    <reaction evidence="21">
        <text>hexan-3-one + NADPH + O2 + H(+) = propyl propanoate + NADP(+) + H2O</text>
        <dbReference type="Rhea" id="RHEA:54848"/>
        <dbReference type="ChEBI" id="CHEBI:15377"/>
        <dbReference type="ChEBI" id="CHEBI:15378"/>
        <dbReference type="ChEBI" id="CHEBI:15379"/>
        <dbReference type="ChEBI" id="CHEBI:57783"/>
        <dbReference type="ChEBI" id="CHEBI:58349"/>
        <dbReference type="ChEBI" id="CHEBI:89828"/>
        <dbReference type="ChEBI" id="CHEBI:89891"/>
    </reaction>
    <physiologicalReaction direction="left-to-right" evidence="21">
        <dbReference type="Rhea" id="RHEA:54849"/>
    </physiologicalReaction>
</comment>
<dbReference type="InterPro" id="IPR000960">
    <property type="entry name" value="Flavin_mOase"/>
</dbReference>
<dbReference type="OrthoDB" id="66881at2759"/>
<comment type="catalytic activity">
    <reaction evidence="31">
        <text>N,N-dimethylaniline + NADPH + O2 + H(+) = N,N-dimethylaniline N-oxide + NADP(+) + H2O</text>
        <dbReference type="Rhea" id="RHEA:24468"/>
        <dbReference type="ChEBI" id="CHEBI:15377"/>
        <dbReference type="ChEBI" id="CHEBI:15378"/>
        <dbReference type="ChEBI" id="CHEBI:15379"/>
        <dbReference type="ChEBI" id="CHEBI:16269"/>
        <dbReference type="ChEBI" id="CHEBI:17735"/>
        <dbReference type="ChEBI" id="CHEBI:57783"/>
        <dbReference type="ChEBI" id="CHEBI:58349"/>
        <dbReference type="EC" id="1.14.13.8"/>
    </reaction>
    <physiologicalReaction direction="left-to-right" evidence="31">
        <dbReference type="Rhea" id="RHEA:24469"/>
    </physiologicalReaction>
</comment>
<evidence type="ECO:0000256" key="7">
    <source>
        <dbReference type="ARBA" id="ARBA00022630"/>
    </source>
</evidence>
<evidence type="ECO:0000256" key="20">
    <source>
        <dbReference type="ARBA" id="ARBA00047338"/>
    </source>
</evidence>
<evidence type="ECO:0000256" key="3">
    <source>
        <dbReference type="ARBA" id="ARBA00004524"/>
    </source>
</evidence>
<organism evidence="34 35">
    <name type="scientific">Caenorhabditis angaria</name>
    <dbReference type="NCBI Taxonomy" id="860376"/>
    <lineage>
        <taxon>Eukaryota</taxon>
        <taxon>Metazoa</taxon>
        <taxon>Ecdysozoa</taxon>
        <taxon>Nematoda</taxon>
        <taxon>Chromadorea</taxon>
        <taxon>Rhabditida</taxon>
        <taxon>Rhabditina</taxon>
        <taxon>Rhabditomorpha</taxon>
        <taxon>Rhabditoidea</taxon>
        <taxon>Rhabditidae</taxon>
        <taxon>Peloderinae</taxon>
        <taxon>Caenorhabditis</taxon>
    </lineage>
</organism>
<keyword evidence="6" id="KW-0597">Phosphoprotein</keyword>